<name>A0ABY1NU19_9BACT</name>
<dbReference type="EMBL" id="FXUB01000005">
    <property type="protein sequence ID" value="SMP17975.1"/>
    <property type="molecule type" value="Genomic_DNA"/>
</dbReference>
<evidence type="ECO:0000256" key="1">
    <source>
        <dbReference type="SAM" id="Phobius"/>
    </source>
</evidence>
<keyword evidence="1" id="KW-1133">Transmembrane helix</keyword>
<keyword evidence="1" id="KW-0812">Transmembrane</keyword>
<feature type="transmembrane region" description="Helical" evidence="1">
    <location>
        <begin position="20"/>
        <end position="38"/>
    </location>
</feature>
<proteinExistence type="predicted"/>
<keyword evidence="3" id="KW-1185">Reference proteome</keyword>
<sequence>MARALREIFFFKKWIAAVELVLYIFMLFTLLLTAYHHVLGGH</sequence>
<comment type="caution">
    <text evidence="2">The sequence shown here is derived from an EMBL/GenBank/DDBJ whole genome shotgun (WGS) entry which is preliminary data.</text>
</comment>
<gene>
    <name evidence="2" type="ORF">SAMN06265339_1575</name>
</gene>
<keyword evidence="1" id="KW-0472">Membrane</keyword>
<dbReference type="RefSeq" id="WP_283401016.1">
    <property type="nucleotide sequence ID" value="NZ_FXUB01000005.1"/>
</dbReference>
<dbReference type="Proteomes" id="UP001157911">
    <property type="component" value="Unassembled WGS sequence"/>
</dbReference>
<protein>
    <submittedName>
        <fullName evidence="2">Uncharacterized protein</fullName>
    </submittedName>
</protein>
<accession>A0ABY1NU19</accession>
<reference evidence="2 3" key="1">
    <citation type="submission" date="2017-05" db="EMBL/GenBank/DDBJ databases">
        <authorList>
            <person name="Varghese N."/>
            <person name="Submissions S."/>
        </authorList>
    </citation>
    <scope>NUCLEOTIDE SEQUENCE [LARGE SCALE GENOMIC DNA]</scope>
    <source>
        <strain evidence="2 3">DSM 15522</strain>
    </source>
</reference>
<evidence type="ECO:0000313" key="2">
    <source>
        <dbReference type="EMBL" id="SMP17975.1"/>
    </source>
</evidence>
<evidence type="ECO:0000313" key="3">
    <source>
        <dbReference type="Proteomes" id="UP001157911"/>
    </source>
</evidence>
<organism evidence="2 3">
    <name type="scientific">Desulfurobacterium pacificum</name>
    <dbReference type="NCBI Taxonomy" id="240166"/>
    <lineage>
        <taxon>Bacteria</taxon>
        <taxon>Pseudomonadati</taxon>
        <taxon>Aquificota</taxon>
        <taxon>Aquificia</taxon>
        <taxon>Desulfurobacteriales</taxon>
        <taxon>Desulfurobacteriaceae</taxon>
        <taxon>Desulfurobacterium</taxon>
    </lineage>
</organism>